<feature type="compositionally biased region" description="Low complexity" evidence="1">
    <location>
        <begin position="30"/>
        <end position="39"/>
    </location>
</feature>
<evidence type="ECO:0000256" key="1">
    <source>
        <dbReference type="SAM" id="MobiDB-lite"/>
    </source>
</evidence>
<evidence type="ECO:0000313" key="2">
    <source>
        <dbReference type="EMBL" id="MBM3274214.1"/>
    </source>
</evidence>
<feature type="compositionally biased region" description="Gly residues" evidence="1">
    <location>
        <begin position="194"/>
        <end position="203"/>
    </location>
</feature>
<dbReference type="Proteomes" id="UP000703893">
    <property type="component" value="Unassembled WGS sequence"/>
</dbReference>
<feature type="region of interest" description="Disordered" evidence="1">
    <location>
        <begin position="324"/>
        <end position="344"/>
    </location>
</feature>
<feature type="region of interest" description="Disordered" evidence="1">
    <location>
        <begin position="14"/>
        <end position="96"/>
    </location>
</feature>
<name>A0A937X4T8_9BACT</name>
<proteinExistence type="predicted"/>
<reference evidence="2 3" key="1">
    <citation type="submission" date="2019-03" db="EMBL/GenBank/DDBJ databases">
        <title>Lake Tanganyika Metagenome-Assembled Genomes (MAGs).</title>
        <authorList>
            <person name="Tran P."/>
        </authorList>
    </citation>
    <scope>NUCLEOTIDE SEQUENCE [LARGE SCALE GENOMIC DNA]</scope>
    <source>
        <strain evidence="2">K_DeepCast_65m_m2_236</strain>
    </source>
</reference>
<dbReference type="AlphaFoldDB" id="A0A937X4T8"/>
<sequence length="344" mass="36266">MGFFGKLNPVNWFRKPARRQAPVAAPPTPVAVAPAVAVTDSRNAQTGQAQPSQAPLPPAPAPAPASGPAPRPAEPAQLPPPPGGHAPLEGFDHVKLANPNHKTPKYLFARVAQQFGLEKVRDTRSKAEAEALLNQMVPYMRVAGMEIAGVSGDKINVKTEIGWEWVDVVRGAGGGDPAYWWGSEGIGFPQPGIGLHGNGGGGHAPAPGGPGPGGPGGHAPGGELSTVPYNPRWANVRLDKSSPLAALLNAARYVKDNHPEFFDKGDDREVAYKMMTEVIGIMRANGFDAYRVVNHPSRPLGHPLRYGSDAVVLDGRVYDVWGDPGKSTPQTLDVGPADPGRPRE</sequence>
<gene>
    <name evidence="2" type="ORF">FJZ00_03615</name>
</gene>
<evidence type="ECO:0000313" key="3">
    <source>
        <dbReference type="Proteomes" id="UP000703893"/>
    </source>
</evidence>
<accession>A0A937X4T8</accession>
<dbReference type="EMBL" id="VGJX01000154">
    <property type="protein sequence ID" value="MBM3274214.1"/>
    <property type="molecule type" value="Genomic_DNA"/>
</dbReference>
<protein>
    <submittedName>
        <fullName evidence="2">Uncharacterized protein</fullName>
    </submittedName>
</protein>
<comment type="caution">
    <text evidence="2">The sequence shown here is derived from an EMBL/GenBank/DDBJ whole genome shotgun (WGS) entry which is preliminary data.</text>
</comment>
<organism evidence="2 3">
    <name type="scientific">Candidatus Tanganyikabacteria bacterium</name>
    <dbReference type="NCBI Taxonomy" id="2961651"/>
    <lineage>
        <taxon>Bacteria</taxon>
        <taxon>Bacillati</taxon>
        <taxon>Candidatus Sericytochromatia</taxon>
        <taxon>Candidatus Tanganyikabacteria</taxon>
    </lineage>
</organism>
<feature type="compositionally biased region" description="Pro residues" evidence="1">
    <location>
        <begin position="54"/>
        <end position="84"/>
    </location>
</feature>
<feature type="region of interest" description="Disordered" evidence="1">
    <location>
        <begin position="194"/>
        <end position="226"/>
    </location>
</feature>